<dbReference type="EMBL" id="JANPWB010000003">
    <property type="protein sequence ID" value="KAJ1203379.1"/>
    <property type="molecule type" value="Genomic_DNA"/>
</dbReference>
<keyword evidence="2" id="KW-1185">Reference proteome</keyword>
<protein>
    <submittedName>
        <fullName evidence="1">Uncharacterized protein</fullName>
    </submittedName>
</protein>
<dbReference type="AlphaFoldDB" id="A0AAV7VTI9"/>
<evidence type="ECO:0000313" key="1">
    <source>
        <dbReference type="EMBL" id="KAJ1203379.1"/>
    </source>
</evidence>
<dbReference type="Proteomes" id="UP001066276">
    <property type="component" value="Chromosome 2_1"/>
</dbReference>
<gene>
    <name evidence="1" type="ORF">NDU88_007166</name>
</gene>
<proteinExistence type="predicted"/>
<name>A0AAV7VTI9_PLEWA</name>
<evidence type="ECO:0000313" key="2">
    <source>
        <dbReference type="Proteomes" id="UP001066276"/>
    </source>
</evidence>
<accession>A0AAV7VTI9</accession>
<sequence>MALQDALFRPELKEAIIEFFQLNEGSVATWVVLWNVFKAYIRGICISKHSGVLRDICRSLAQVEAQLSDLVRVRMELGFESQLHQCKILLNEFNDLSERQIIWANTQEHVNMWKVKGRGVYWNDSSIHHIQQNTYSKSGNRTAAVPFVPQSLSAFKKGTLTACSRLLCLSADSTLCDVSAPPEGALSCRLVFSSAFPSVWSRGYGFAVRGTRLRSKVDSRLGNGAQVQERAQRPLSPFFAYWRQERGGLP</sequence>
<comment type="caution">
    <text evidence="1">The sequence shown here is derived from an EMBL/GenBank/DDBJ whole genome shotgun (WGS) entry which is preliminary data.</text>
</comment>
<organism evidence="1 2">
    <name type="scientific">Pleurodeles waltl</name>
    <name type="common">Iberian ribbed newt</name>
    <dbReference type="NCBI Taxonomy" id="8319"/>
    <lineage>
        <taxon>Eukaryota</taxon>
        <taxon>Metazoa</taxon>
        <taxon>Chordata</taxon>
        <taxon>Craniata</taxon>
        <taxon>Vertebrata</taxon>
        <taxon>Euteleostomi</taxon>
        <taxon>Amphibia</taxon>
        <taxon>Batrachia</taxon>
        <taxon>Caudata</taxon>
        <taxon>Salamandroidea</taxon>
        <taxon>Salamandridae</taxon>
        <taxon>Pleurodelinae</taxon>
        <taxon>Pleurodeles</taxon>
    </lineage>
</organism>
<reference evidence="1" key="1">
    <citation type="journal article" date="2022" name="bioRxiv">
        <title>Sequencing and chromosome-scale assembly of the giantPleurodeles waltlgenome.</title>
        <authorList>
            <person name="Brown T."/>
            <person name="Elewa A."/>
            <person name="Iarovenko S."/>
            <person name="Subramanian E."/>
            <person name="Araus A.J."/>
            <person name="Petzold A."/>
            <person name="Susuki M."/>
            <person name="Suzuki K.-i.T."/>
            <person name="Hayashi T."/>
            <person name="Toyoda A."/>
            <person name="Oliveira C."/>
            <person name="Osipova E."/>
            <person name="Leigh N.D."/>
            <person name="Simon A."/>
            <person name="Yun M.H."/>
        </authorList>
    </citation>
    <scope>NUCLEOTIDE SEQUENCE</scope>
    <source>
        <strain evidence="1">20211129_DDA</strain>
        <tissue evidence="1">Liver</tissue>
    </source>
</reference>